<dbReference type="PANTHER" id="PTHR10458:SF22">
    <property type="entry name" value="PEPTIDE DEFORMYLASE"/>
    <property type="match status" value="1"/>
</dbReference>
<comment type="function">
    <text evidence="2">Removes the formyl group from the N-terminal Met of newly synthesized proteins. Requires at least a dipeptide for an efficient rate of reaction. N-terminal L-methionine is a prerequisite for activity but the enzyme has broad specificity at other positions.</text>
</comment>
<feature type="binding site" evidence="2">
    <location>
        <position position="140"/>
    </location>
    <ligand>
        <name>Fe cation</name>
        <dbReference type="ChEBI" id="CHEBI:24875"/>
    </ligand>
</feature>
<dbReference type="PIRSF" id="PIRSF004749">
    <property type="entry name" value="Pep_def"/>
    <property type="match status" value="1"/>
</dbReference>
<dbReference type="AlphaFoldDB" id="A0A4R8G165"/>
<evidence type="ECO:0000256" key="2">
    <source>
        <dbReference type="HAMAP-Rule" id="MF_00163"/>
    </source>
</evidence>
<reference evidence="3 4" key="1">
    <citation type="submission" date="2019-03" db="EMBL/GenBank/DDBJ databases">
        <title>Genomic Encyclopedia of Type Strains, Phase IV (KMG-IV): sequencing the most valuable type-strain genomes for metagenomic binning, comparative biology and taxonomic classification.</title>
        <authorList>
            <person name="Goeker M."/>
        </authorList>
    </citation>
    <scope>NUCLEOTIDE SEQUENCE [LARGE SCALE GENOMIC DNA]</scope>
    <source>
        <strain evidence="3 4">JA181</strain>
    </source>
</reference>
<dbReference type="RefSeq" id="WP_134077068.1">
    <property type="nucleotide sequence ID" value="NZ_SOEB01000002.1"/>
</dbReference>
<dbReference type="HAMAP" id="MF_00163">
    <property type="entry name" value="Pep_deformylase"/>
    <property type="match status" value="1"/>
</dbReference>
<dbReference type="PANTHER" id="PTHR10458">
    <property type="entry name" value="PEPTIDE DEFORMYLASE"/>
    <property type="match status" value="1"/>
</dbReference>
<dbReference type="NCBIfam" id="TIGR00079">
    <property type="entry name" value="pept_deformyl"/>
    <property type="match status" value="1"/>
</dbReference>
<dbReference type="InterPro" id="IPR036821">
    <property type="entry name" value="Peptide_deformylase_sf"/>
</dbReference>
<dbReference type="SUPFAM" id="SSF56420">
    <property type="entry name" value="Peptide deformylase"/>
    <property type="match status" value="1"/>
</dbReference>
<comment type="caution">
    <text evidence="3">The sequence shown here is derived from an EMBL/GenBank/DDBJ whole genome shotgun (WGS) entry which is preliminary data.</text>
</comment>
<dbReference type="PRINTS" id="PR01576">
    <property type="entry name" value="PDEFORMYLASE"/>
</dbReference>
<dbReference type="EMBL" id="SOEB01000002">
    <property type="protein sequence ID" value="TDX33319.1"/>
    <property type="molecule type" value="Genomic_DNA"/>
</dbReference>
<dbReference type="GO" id="GO:0046872">
    <property type="term" value="F:metal ion binding"/>
    <property type="evidence" value="ECO:0007669"/>
    <property type="project" value="UniProtKB-KW"/>
</dbReference>
<accession>A0A4R8G165</accession>
<evidence type="ECO:0000313" key="4">
    <source>
        <dbReference type="Proteomes" id="UP000295484"/>
    </source>
</evidence>
<comment type="similarity">
    <text evidence="1 2">Belongs to the polypeptide deformylase family.</text>
</comment>
<evidence type="ECO:0000313" key="3">
    <source>
        <dbReference type="EMBL" id="TDX33319.1"/>
    </source>
</evidence>
<organism evidence="3 4">
    <name type="scientific">Rhodovulum visakhapatnamense</name>
    <dbReference type="NCBI Taxonomy" id="364297"/>
    <lineage>
        <taxon>Bacteria</taxon>
        <taxon>Pseudomonadati</taxon>
        <taxon>Pseudomonadota</taxon>
        <taxon>Alphaproteobacteria</taxon>
        <taxon>Rhodobacterales</taxon>
        <taxon>Paracoccaceae</taxon>
        <taxon>Rhodovulum</taxon>
    </lineage>
</organism>
<feature type="binding site" evidence="2">
    <location>
        <position position="136"/>
    </location>
    <ligand>
        <name>Fe cation</name>
        <dbReference type="ChEBI" id="CHEBI:24875"/>
    </ligand>
</feature>
<proteinExistence type="inferred from homology"/>
<keyword evidence="2" id="KW-0408">Iron</keyword>
<dbReference type="EC" id="3.5.1.88" evidence="2"/>
<dbReference type="Pfam" id="PF01327">
    <property type="entry name" value="Pep_deformylase"/>
    <property type="match status" value="1"/>
</dbReference>
<evidence type="ECO:0000256" key="1">
    <source>
        <dbReference type="ARBA" id="ARBA00010759"/>
    </source>
</evidence>
<protein>
    <recommendedName>
        <fullName evidence="2">Peptide deformylase</fullName>
        <shortName evidence="2">PDF</shortName>
        <ecNumber evidence="2">3.5.1.88</ecNumber>
    </recommendedName>
    <alternativeName>
        <fullName evidence="2">Polypeptide deformylase</fullName>
    </alternativeName>
</protein>
<dbReference type="CDD" id="cd00487">
    <property type="entry name" value="Pep_deformylase"/>
    <property type="match status" value="1"/>
</dbReference>
<name>A0A4R8G165_9RHOB</name>
<dbReference type="InterPro" id="IPR023635">
    <property type="entry name" value="Peptide_deformylase"/>
</dbReference>
<keyword evidence="2" id="KW-0479">Metal-binding</keyword>
<dbReference type="Gene3D" id="3.90.45.10">
    <property type="entry name" value="Peptide deformylase"/>
    <property type="match status" value="1"/>
</dbReference>
<feature type="binding site" evidence="2">
    <location>
        <position position="94"/>
    </location>
    <ligand>
        <name>Fe cation</name>
        <dbReference type="ChEBI" id="CHEBI:24875"/>
    </ligand>
</feature>
<dbReference type="NCBIfam" id="NF001159">
    <property type="entry name" value="PRK00150.1-3"/>
    <property type="match status" value="1"/>
</dbReference>
<comment type="cofactor">
    <cofactor evidence="2">
        <name>Fe(2+)</name>
        <dbReference type="ChEBI" id="CHEBI:29033"/>
    </cofactor>
    <text evidence="2">Binds 1 Fe(2+) ion.</text>
</comment>
<dbReference type="Proteomes" id="UP000295484">
    <property type="component" value="Unassembled WGS sequence"/>
</dbReference>
<comment type="catalytic activity">
    <reaction evidence="2">
        <text>N-terminal N-formyl-L-methionyl-[peptide] + H2O = N-terminal L-methionyl-[peptide] + formate</text>
        <dbReference type="Rhea" id="RHEA:24420"/>
        <dbReference type="Rhea" id="RHEA-COMP:10639"/>
        <dbReference type="Rhea" id="RHEA-COMP:10640"/>
        <dbReference type="ChEBI" id="CHEBI:15377"/>
        <dbReference type="ChEBI" id="CHEBI:15740"/>
        <dbReference type="ChEBI" id="CHEBI:49298"/>
        <dbReference type="ChEBI" id="CHEBI:64731"/>
        <dbReference type="EC" id="3.5.1.88"/>
    </reaction>
</comment>
<keyword evidence="2" id="KW-0648">Protein biosynthesis</keyword>
<feature type="active site" evidence="2">
    <location>
        <position position="137"/>
    </location>
</feature>
<sequence length="164" mass="17786">MSVLPILHWPDPRLATPCQPVGQVTPEIARLAQEMLETMYAAPGRGLAAPQVGVLKRLFVMDVNGAAGPRSPRIFVDPVIEERAADTMTGPEGCLSLPGIVAEVERAIEITLRWTDLDGTRRREVLSGISAVCAQHEIDHLDGIVTLNRVDAGQRSELEAAYRA</sequence>
<keyword evidence="2" id="KW-0378">Hydrolase</keyword>
<dbReference type="GO" id="GO:0042586">
    <property type="term" value="F:peptide deformylase activity"/>
    <property type="evidence" value="ECO:0007669"/>
    <property type="project" value="UniProtKB-UniRule"/>
</dbReference>
<gene>
    <name evidence="2" type="primary">def</name>
    <name evidence="3" type="ORF">EV657_102196</name>
</gene>
<dbReference type="GO" id="GO:0006412">
    <property type="term" value="P:translation"/>
    <property type="evidence" value="ECO:0007669"/>
    <property type="project" value="UniProtKB-UniRule"/>
</dbReference>